<reference evidence="1" key="1">
    <citation type="journal article" date="2014" name="Front. Microbiol.">
        <title>High frequency of phylogenetically diverse reductive dehalogenase-homologous genes in deep subseafloor sedimentary metagenomes.</title>
        <authorList>
            <person name="Kawai M."/>
            <person name="Futagami T."/>
            <person name="Toyoda A."/>
            <person name="Takaki Y."/>
            <person name="Nishi S."/>
            <person name="Hori S."/>
            <person name="Arai W."/>
            <person name="Tsubouchi T."/>
            <person name="Morono Y."/>
            <person name="Uchiyama I."/>
            <person name="Ito T."/>
            <person name="Fujiyama A."/>
            <person name="Inagaki F."/>
            <person name="Takami H."/>
        </authorList>
    </citation>
    <scope>NUCLEOTIDE SEQUENCE</scope>
    <source>
        <strain evidence="1">Expedition CK06-06</strain>
    </source>
</reference>
<gene>
    <name evidence="1" type="ORF">S01H4_55105</name>
</gene>
<feature type="non-terminal residue" evidence="1">
    <location>
        <position position="1"/>
    </location>
</feature>
<proteinExistence type="predicted"/>
<evidence type="ECO:0000313" key="1">
    <source>
        <dbReference type="EMBL" id="GAH17268.1"/>
    </source>
</evidence>
<organism evidence="1">
    <name type="scientific">marine sediment metagenome</name>
    <dbReference type="NCBI Taxonomy" id="412755"/>
    <lineage>
        <taxon>unclassified sequences</taxon>
        <taxon>metagenomes</taxon>
        <taxon>ecological metagenomes</taxon>
    </lineage>
</organism>
<accession>X1F905</accession>
<name>X1F905_9ZZZZ</name>
<protein>
    <submittedName>
        <fullName evidence="1">Uncharacterized protein</fullName>
    </submittedName>
</protein>
<dbReference type="EMBL" id="BART01031771">
    <property type="protein sequence ID" value="GAH17268.1"/>
    <property type="molecule type" value="Genomic_DNA"/>
</dbReference>
<dbReference type="AlphaFoldDB" id="X1F905"/>
<comment type="caution">
    <text evidence="1">The sequence shown here is derived from an EMBL/GenBank/DDBJ whole genome shotgun (WGS) entry which is preliminary data.</text>
</comment>
<sequence>FPIPKKKPENIQRYVIRIYTHPKNYKTIYNYLINYKW</sequence>